<dbReference type="AlphaFoldDB" id="F8DAG5"/>
<protein>
    <submittedName>
        <fullName evidence="2">Uncharacterized protein</fullName>
    </submittedName>
</protein>
<dbReference type="KEGG" id="hxa:Halxa_3570"/>
<keyword evidence="3" id="KW-1185">Reference proteome</keyword>
<feature type="compositionally biased region" description="Acidic residues" evidence="1">
    <location>
        <begin position="25"/>
        <end position="68"/>
    </location>
</feature>
<dbReference type="STRING" id="797210.Halxa_3570"/>
<evidence type="ECO:0000313" key="3">
    <source>
        <dbReference type="Proteomes" id="UP000006794"/>
    </source>
</evidence>
<feature type="region of interest" description="Disordered" evidence="1">
    <location>
        <begin position="18"/>
        <end position="186"/>
    </location>
</feature>
<dbReference type="eggNOG" id="arCOG09394">
    <property type="taxonomic scope" value="Archaea"/>
</dbReference>
<dbReference type="Proteomes" id="UP000006794">
    <property type="component" value="Chromosome"/>
</dbReference>
<dbReference type="RefSeq" id="WP_013881069.1">
    <property type="nucleotide sequence ID" value="NC_015666.1"/>
</dbReference>
<name>F8DAG5_HALXS</name>
<accession>F8DAG5</accession>
<evidence type="ECO:0000256" key="1">
    <source>
        <dbReference type="SAM" id="MobiDB-lite"/>
    </source>
</evidence>
<feature type="compositionally biased region" description="Acidic residues" evidence="1">
    <location>
        <begin position="130"/>
        <end position="182"/>
    </location>
</feature>
<proteinExistence type="predicted"/>
<gene>
    <name evidence="2" type="ordered locus">Halxa_3570</name>
</gene>
<dbReference type="GeneID" id="10798518"/>
<sequence length="315" mass="33986">MKRRRVVQLTALGGLTLPLAGCTEEAADADGNETDNETDTDTEASADGDGDDEDGEDDEDTDGPEDQEFSGSGNDAIEDVSIDGGLTVIDATYERDDEEGGDDESGDGENANEDDSEDEFEVRLIPEERLAEDDQDGEDGSSIDDEQNATDDGAENATDDEAETGTDDDGENADDESEDEPETVVFVKSEFVDSSGEYEGQTAHPVVEGTYVLSVVADGDWEVTISQPRDESGEEPPISVDGSENEVHGPFEFDGSYQPSGEYSGERIIADIYPITDDPIFVFHDASIENPSEFEFEGVGYLSVKSDDEWTIEIE</sequence>
<organism evidence="2 3">
    <name type="scientific">Halopiger xanaduensis (strain DSM 18323 / JCM 14033 / SH-6)</name>
    <dbReference type="NCBI Taxonomy" id="797210"/>
    <lineage>
        <taxon>Archaea</taxon>
        <taxon>Methanobacteriati</taxon>
        <taxon>Methanobacteriota</taxon>
        <taxon>Stenosarchaea group</taxon>
        <taxon>Halobacteria</taxon>
        <taxon>Halobacteriales</taxon>
        <taxon>Natrialbaceae</taxon>
        <taxon>Halopiger</taxon>
    </lineage>
</organism>
<dbReference type="EMBL" id="CP002839">
    <property type="protein sequence ID" value="AEH38181.1"/>
    <property type="molecule type" value="Genomic_DNA"/>
</dbReference>
<feature type="region of interest" description="Disordered" evidence="1">
    <location>
        <begin position="225"/>
        <end position="260"/>
    </location>
</feature>
<feature type="compositionally biased region" description="Acidic residues" evidence="1">
    <location>
        <begin position="95"/>
        <end position="120"/>
    </location>
</feature>
<dbReference type="OrthoDB" id="248140at2157"/>
<reference evidence="2 3" key="1">
    <citation type="journal article" date="2012" name="Stand. Genomic Sci.">
        <title>Complete genome sequence of Halopiger xanaduensis type strain (SH-6(T)).</title>
        <authorList>
            <person name="Anderson I."/>
            <person name="Tindall B.J."/>
            <person name="Rohde M."/>
            <person name="Lucas S."/>
            <person name="Han J."/>
            <person name="Lapidus A."/>
            <person name="Cheng J.F."/>
            <person name="Goodwin L."/>
            <person name="Pitluck S."/>
            <person name="Peters L."/>
            <person name="Pati A."/>
            <person name="Mikhailova N."/>
            <person name="Pagani I."/>
            <person name="Teshima H."/>
            <person name="Han C."/>
            <person name="Tapia R."/>
            <person name="Land M."/>
            <person name="Woyke T."/>
            <person name="Klenk H.P."/>
            <person name="Kyrpides N."/>
            <person name="Ivanova N."/>
        </authorList>
    </citation>
    <scope>NUCLEOTIDE SEQUENCE [LARGE SCALE GENOMIC DNA]</scope>
    <source>
        <strain evidence="3">DSM 18323 / JCM 14033 / SH-6</strain>
    </source>
</reference>
<evidence type="ECO:0000313" key="2">
    <source>
        <dbReference type="EMBL" id="AEH38181.1"/>
    </source>
</evidence>
<dbReference type="HOGENOM" id="CLU_881693_0_0_2"/>